<dbReference type="KEGG" id="swf:E3E12_03960"/>
<organism evidence="17 18">
    <name type="scientific">Formicincola oecophyllae</name>
    <dbReference type="NCBI Taxonomy" id="2558361"/>
    <lineage>
        <taxon>Bacteria</taxon>
        <taxon>Pseudomonadati</taxon>
        <taxon>Pseudomonadota</taxon>
        <taxon>Alphaproteobacteria</taxon>
        <taxon>Acetobacterales</taxon>
        <taxon>Acetobacteraceae</taxon>
        <taxon>Formicincola</taxon>
    </lineage>
</organism>
<dbReference type="Pfam" id="PF00430">
    <property type="entry name" value="ATP-synt_B"/>
    <property type="match status" value="1"/>
</dbReference>
<feature type="transmembrane region" description="Helical" evidence="13">
    <location>
        <begin position="12"/>
        <end position="32"/>
    </location>
</feature>
<evidence type="ECO:0000256" key="1">
    <source>
        <dbReference type="ARBA" id="ARBA00005513"/>
    </source>
</evidence>
<dbReference type="GO" id="GO:0012505">
    <property type="term" value="C:endomembrane system"/>
    <property type="evidence" value="ECO:0007669"/>
    <property type="project" value="UniProtKB-SubCell"/>
</dbReference>
<evidence type="ECO:0000256" key="5">
    <source>
        <dbReference type="ARBA" id="ARBA00022781"/>
    </source>
</evidence>
<keyword evidence="5 13" id="KW-0375">Hydrogen ion transport</keyword>
<protein>
    <recommendedName>
        <fullName evidence="13">ATP synthase subunit b</fullName>
    </recommendedName>
    <alternativeName>
        <fullName evidence="13">ATP synthase F(0) sector subunit b</fullName>
    </alternativeName>
    <alternativeName>
        <fullName evidence="13">ATPase subunit I</fullName>
    </alternativeName>
    <alternativeName>
        <fullName evidence="13">F-type ATPase subunit b</fullName>
        <shortName evidence="13">F-ATPase subunit b</shortName>
    </alternativeName>
</protein>
<keyword evidence="15" id="KW-0175">Coiled coil</keyword>
<evidence type="ECO:0000256" key="10">
    <source>
        <dbReference type="ARBA" id="ARBA00025198"/>
    </source>
</evidence>
<dbReference type="PANTHER" id="PTHR33445:SF1">
    <property type="entry name" value="ATP SYNTHASE SUBUNIT B"/>
    <property type="match status" value="1"/>
</dbReference>
<evidence type="ECO:0000256" key="6">
    <source>
        <dbReference type="ARBA" id="ARBA00022989"/>
    </source>
</evidence>
<dbReference type="GO" id="GO:0046961">
    <property type="term" value="F:proton-transporting ATPase activity, rotational mechanism"/>
    <property type="evidence" value="ECO:0007669"/>
    <property type="project" value="TreeGrafter"/>
</dbReference>
<comment type="subunit">
    <text evidence="13">F-type ATPases have 2 components, F(1) - the catalytic core - and F(0) - the membrane proton channel. F(1) has five subunits: alpha(3), beta(3), gamma(1), delta(1), epsilon(1). F(0) has three main subunits: a(1), b(2) and c(10-14). The alpha and beta chains form an alternating ring which encloses part of the gamma chain. F(1) is attached to F(0) by a central stalk formed by the gamma and epsilon chains, while a peripheral stalk is formed by the delta and b chains.</text>
</comment>
<keyword evidence="4 13" id="KW-0812">Transmembrane</keyword>
<feature type="region of interest" description="Disordered" evidence="16">
    <location>
        <begin position="164"/>
        <end position="187"/>
    </location>
</feature>
<evidence type="ECO:0000256" key="11">
    <source>
        <dbReference type="ARBA" id="ARBA00025614"/>
    </source>
</evidence>
<comment type="function">
    <text evidence="10 13">F(1)F(0) ATP synthase produces ATP from ADP in the presence of a proton or sodium gradient. F-type ATPases consist of two structural domains, F(1) containing the extramembraneous catalytic core and F(0) containing the membrane proton channel, linked together by a central stalk and a peripheral stalk. During catalysis, ATP synthesis in the catalytic domain of F(1) is coupled via a rotary mechanism of the central stalk subunits to proton translocation.</text>
</comment>
<evidence type="ECO:0000256" key="9">
    <source>
        <dbReference type="ARBA" id="ARBA00023310"/>
    </source>
</evidence>
<keyword evidence="3 13" id="KW-0138">CF(0)</keyword>
<evidence type="ECO:0000256" key="16">
    <source>
        <dbReference type="SAM" id="MobiDB-lite"/>
    </source>
</evidence>
<evidence type="ECO:0000313" key="17">
    <source>
        <dbReference type="EMBL" id="QDH13492.1"/>
    </source>
</evidence>
<dbReference type="HAMAP" id="MF_01398">
    <property type="entry name" value="ATP_synth_b_bprime"/>
    <property type="match status" value="1"/>
</dbReference>
<keyword evidence="9 13" id="KW-0066">ATP synthesis</keyword>
<comment type="similarity">
    <text evidence="1 13 14">Belongs to the ATPase B chain family.</text>
</comment>
<accession>A0A4Y6U817</accession>
<dbReference type="OrthoDB" id="7283197at2"/>
<evidence type="ECO:0000256" key="12">
    <source>
        <dbReference type="ARBA" id="ARBA00037847"/>
    </source>
</evidence>
<dbReference type="GO" id="GO:0046933">
    <property type="term" value="F:proton-transporting ATP synthase activity, rotational mechanism"/>
    <property type="evidence" value="ECO:0007669"/>
    <property type="project" value="UniProtKB-UniRule"/>
</dbReference>
<keyword evidence="18" id="KW-1185">Reference proteome</keyword>
<keyword evidence="7 13" id="KW-0406">Ion transport</keyword>
<evidence type="ECO:0000256" key="4">
    <source>
        <dbReference type="ARBA" id="ARBA00022692"/>
    </source>
</evidence>
<evidence type="ECO:0000256" key="8">
    <source>
        <dbReference type="ARBA" id="ARBA00023136"/>
    </source>
</evidence>
<dbReference type="GO" id="GO:0005886">
    <property type="term" value="C:plasma membrane"/>
    <property type="evidence" value="ECO:0007669"/>
    <property type="project" value="UniProtKB-SubCell"/>
</dbReference>
<dbReference type="CDD" id="cd06503">
    <property type="entry name" value="ATP-synt_Fo_b"/>
    <property type="match status" value="1"/>
</dbReference>
<evidence type="ECO:0000256" key="15">
    <source>
        <dbReference type="SAM" id="Coils"/>
    </source>
</evidence>
<evidence type="ECO:0000256" key="2">
    <source>
        <dbReference type="ARBA" id="ARBA00022448"/>
    </source>
</evidence>
<dbReference type="InterPro" id="IPR002146">
    <property type="entry name" value="ATP_synth_b/b'su_bac/chlpt"/>
</dbReference>
<dbReference type="GO" id="GO:0045259">
    <property type="term" value="C:proton-transporting ATP synthase complex"/>
    <property type="evidence" value="ECO:0007669"/>
    <property type="project" value="UniProtKB-KW"/>
</dbReference>
<comment type="subcellular location">
    <subcellularLocation>
        <location evidence="13">Cell membrane</location>
        <topology evidence="13">Single-pass membrane protein</topology>
    </subcellularLocation>
    <subcellularLocation>
        <location evidence="12">Endomembrane system</location>
        <topology evidence="12">Single-pass membrane protein</topology>
    </subcellularLocation>
</comment>
<reference evidence="17 18" key="1">
    <citation type="submission" date="2019-03" db="EMBL/GenBank/DDBJ databases">
        <title>The complete genome sequence of Swingsia_sp. F3b2 LMG30590(T).</title>
        <authorList>
            <person name="Chua K.-O."/>
            <person name="Chan K.-G."/>
            <person name="See-Too W.-S."/>
        </authorList>
    </citation>
    <scope>NUCLEOTIDE SEQUENCE [LARGE SCALE GENOMIC DNA]</scope>
    <source>
        <strain evidence="17 18">F3b2</strain>
    </source>
</reference>
<feature type="compositionally biased region" description="Low complexity" evidence="16">
    <location>
        <begin position="164"/>
        <end position="177"/>
    </location>
</feature>
<keyword evidence="6 13" id="KW-1133">Transmembrane helix</keyword>
<keyword evidence="8 13" id="KW-0472">Membrane</keyword>
<proteinExistence type="inferred from homology"/>
<comment type="function">
    <text evidence="11">Component of the F(0) channel, it forms part of the peripheral stalk, linking F(1) to F(0). The b'-subunit is a diverged and duplicated form of b found in plants and photosynthetic bacteria.</text>
</comment>
<evidence type="ECO:0000256" key="13">
    <source>
        <dbReference type="HAMAP-Rule" id="MF_01398"/>
    </source>
</evidence>
<evidence type="ECO:0000256" key="3">
    <source>
        <dbReference type="ARBA" id="ARBA00022547"/>
    </source>
</evidence>
<dbReference type="RefSeq" id="WP_141443199.1">
    <property type="nucleotide sequence ID" value="NZ_CP038231.1"/>
</dbReference>
<feature type="coiled-coil region" evidence="15">
    <location>
        <begin position="33"/>
        <end position="81"/>
    </location>
</feature>
<dbReference type="InterPro" id="IPR050059">
    <property type="entry name" value="ATP_synthase_B_chain"/>
</dbReference>
<evidence type="ECO:0000313" key="18">
    <source>
        <dbReference type="Proteomes" id="UP000318709"/>
    </source>
</evidence>
<dbReference type="Proteomes" id="UP000318709">
    <property type="component" value="Chromosome"/>
</dbReference>
<dbReference type="AlphaFoldDB" id="A0A4Y6U817"/>
<evidence type="ECO:0000256" key="7">
    <source>
        <dbReference type="ARBA" id="ARBA00023065"/>
    </source>
</evidence>
<dbReference type="EMBL" id="CP038231">
    <property type="protein sequence ID" value="QDH13492.1"/>
    <property type="molecule type" value="Genomic_DNA"/>
</dbReference>
<evidence type="ECO:0000256" key="14">
    <source>
        <dbReference type="RuleBase" id="RU003848"/>
    </source>
</evidence>
<feature type="compositionally biased region" description="Polar residues" evidence="16">
    <location>
        <begin position="178"/>
        <end position="187"/>
    </location>
</feature>
<dbReference type="PANTHER" id="PTHR33445">
    <property type="entry name" value="ATP SYNTHASE SUBUNIT B', CHLOROPLASTIC"/>
    <property type="match status" value="1"/>
</dbReference>
<name>A0A4Y6U817_9PROT</name>
<gene>
    <name evidence="13" type="primary">atpF</name>
    <name evidence="17" type="ORF">E3E12_03960</name>
</gene>
<keyword evidence="13" id="KW-1003">Cell membrane</keyword>
<keyword evidence="2 13" id="KW-0813">Transport</keyword>
<sequence length="187" mass="20368">MFSELIHDPHAWVALAFVIFCILLGPKIWAAVAKALDARADGIRANLDEATRLRREAEQMLEDATREREKAKDDAAHLIEASKADAEALRASAAKEAAQATKLHEQMAQDRIQAAEQAALKEIRDQAMKIAFEATRGLVAEQLSSQPALRDQLIEHSLGNLKSALQDNNQANRDAANGTTAADQHAA</sequence>